<reference evidence="1 2" key="1">
    <citation type="submission" date="2018-11" db="EMBL/GenBank/DDBJ databases">
        <authorList>
            <consortium name="Pathogen Informatics"/>
        </authorList>
    </citation>
    <scope>NUCLEOTIDE SEQUENCE [LARGE SCALE GENOMIC DNA]</scope>
    <source>
        <strain>Denwood</strain>
        <strain evidence="2">Zambia</strain>
    </source>
</reference>
<dbReference type="EMBL" id="UZAL01000723">
    <property type="protein sequence ID" value="VDO72776.1"/>
    <property type="molecule type" value="Genomic_DNA"/>
</dbReference>
<organism evidence="1 2">
    <name type="scientific">Schistosoma mattheei</name>
    <dbReference type="NCBI Taxonomy" id="31246"/>
    <lineage>
        <taxon>Eukaryota</taxon>
        <taxon>Metazoa</taxon>
        <taxon>Spiralia</taxon>
        <taxon>Lophotrochozoa</taxon>
        <taxon>Platyhelminthes</taxon>
        <taxon>Trematoda</taxon>
        <taxon>Digenea</taxon>
        <taxon>Strigeidida</taxon>
        <taxon>Schistosomatoidea</taxon>
        <taxon>Schistosomatidae</taxon>
        <taxon>Schistosoma</taxon>
    </lineage>
</organism>
<accession>A0A3P7XG20</accession>
<name>A0A3P7XG20_9TREM</name>
<proteinExistence type="predicted"/>
<protein>
    <submittedName>
        <fullName evidence="1">Uncharacterized protein</fullName>
    </submittedName>
</protein>
<keyword evidence="2" id="KW-1185">Reference proteome</keyword>
<sequence length="75" mass="9510">MNYREFRCSMLFEIVNDQLYQHSRRQHHRHHHHFHQLQRQRLEQQLLDYLNFSNGDSVNYTELLYPFVIYYNSPR</sequence>
<evidence type="ECO:0000313" key="2">
    <source>
        <dbReference type="Proteomes" id="UP000269396"/>
    </source>
</evidence>
<dbReference type="AlphaFoldDB" id="A0A3P7XG20"/>
<gene>
    <name evidence="1" type="ORF">SMTD_LOCUS757</name>
</gene>
<evidence type="ECO:0000313" key="1">
    <source>
        <dbReference type="EMBL" id="VDO72776.1"/>
    </source>
</evidence>
<dbReference type="Proteomes" id="UP000269396">
    <property type="component" value="Unassembled WGS sequence"/>
</dbReference>